<protein>
    <submittedName>
        <fullName evidence="1">Uncharacterized protein</fullName>
    </submittedName>
</protein>
<dbReference type="KEGG" id="nsl:BOX37_27185"/>
<dbReference type="AlphaFoldDB" id="A0A1J0VY32"/>
<reference evidence="1" key="1">
    <citation type="submission" date="2016-11" db="EMBL/GenBank/DDBJ databases">
        <authorList>
            <person name="Jaros S."/>
            <person name="Januszkiewicz K."/>
            <person name="Wedrychowicz H."/>
        </authorList>
    </citation>
    <scope>NUCLEOTIDE SEQUENCE [LARGE SCALE GENOMIC DNA]</scope>
    <source>
        <strain evidence="1">Y48</strain>
    </source>
</reference>
<name>A0A1J0VY32_9NOCA</name>
<evidence type="ECO:0000313" key="1">
    <source>
        <dbReference type="EMBL" id="APE37000.1"/>
    </source>
</evidence>
<keyword evidence="2" id="KW-1185">Reference proteome</keyword>
<evidence type="ECO:0000313" key="2">
    <source>
        <dbReference type="Proteomes" id="UP000183810"/>
    </source>
</evidence>
<gene>
    <name evidence="1" type="ORF">BOX37_27185</name>
</gene>
<accession>A0A1J0VY32</accession>
<dbReference type="EMBL" id="CP018082">
    <property type="protein sequence ID" value="APE37000.1"/>
    <property type="molecule type" value="Genomic_DNA"/>
</dbReference>
<sequence length="246" mass="26874">MRVSVHTDSTDAVGGTDAGGLRYFEERSGCDVLFGTPSELPELWRQYVDGALNVYQHYGVEVVLDFESIADGQSTAGFFAVIDSEATMVAGMRAHGPHLTADEIAGFQPWIGTPDEAALRSELVERIPLGVIETKGAWSSRALPRRPGIGALLARAIPHAAWLLDARYVFGASPLHCLDLYDATGARQPPGVSPVAYPDERYVTVPVWWDLDDLSTASPDQHELISSEREQLVAARARTSERSRRK</sequence>
<dbReference type="Proteomes" id="UP000183810">
    <property type="component" value="Chromosome"/>
</dbReference>
<organism evidence="1 2">
    <name type="scientific">Nocardia mangyaensis</name>
    <dbReference type="NCBI Taxonomy" id="2213200"/>
    <lineage>
        <taxon>Bacteria</taxon>
        <taxon>Bacillati</taxon>
        <taxon>Actinomycetota</taxon>
        <taxon>Actinomycetes</taxon>
        <taxon>Mycobacteriales</taxon>
        <taxon>Nocardiaceae</taxon>
        <taxon>Nocardia</taxon>
    </lineage>
</organism>
<proteinExistence type="predicted"/>